<reference evidence="5" key="2">
    <citation type="submission" date="2016-10" db="EMBL/GenBank/DDBJ databases">
        <authorList>
            <person name="Varghese N."/>
            <person name="Submissions S."/>
        </authorList>
    </citation>
    <scope>NUCLEOTIDE SEQUENCE [LARGE SCALE GENOMIC DNA]</scope>
    <source>
        <strain evidence="5">CPCC 202695</strain>
    </source>
</reference>
<sequence length="104" mass="11220">MPRHGEGFVDAVLAVVDDIPPGHVMTYGDVAATLGSRGARAVGQVMARYGGDVPWWRVVRAGGRPPAGHAERARSHYADEGVPIRPVDDEDGYRIDLAACRWRG</sequence>
<dbReference type="EMBL" id="LT629755">
    <property type="protein sequence ID" value="SDR79219.1"/>
    <property type="molecule type" value="Genomic_DNA"/>
</dbReference>
<dbReference type="Proteomes" id="UP000199482">
    <property type="component" value="Chromosome I"/>
</dbReference>
<evidence type="ECO:0000313" key="5">
    <source>
        <dbReference type="Proteomes" id="UP000199482"/>
    </source>
</evidence>
<dbReference type="GO" id="GO:0003677">
    <property type="term" value="F:DNA binding"/>
    <property type="evidence" value="ECO:0007669"/>
    <property type="project" value="UniProtKB-KW"/>
</dbReference>
<dbReference type="PANTHER" id="PTHR42942:SF1">
    <property type="entry name" value="ALKYLTRANSFERASE-LIKE PROTEIN 1"/>
    <property type="match status" value="1"/>
</dbReference>
<dbReference type="EMBL" id="SODL02000005">
    <property type="protein sequence ID" value="MCP2368665.1"/>
    <property type="molecule type" value="Genomic_DNA"/>
</dbReference>
<dbReference type="PANTHER" id="PTHR42942">
    <property type="entry name" value="6-O-METHYLGUANINE DNA METHYLTRANSFERASE"/>
    <property type="match status" value="1"/>
</dbReference>
<name>A0A1H1LZJ1_9MICO</name>
<evidence type="ECO:0000313" key="4">
    <source>
        <dbReference type="EMBL" id="SDR79219.1"/>
    </source>
</evidence>
<dbReference type="AlphaFoldDB" id="A0A1H1LZJ1"/>
<dbReference type="GO" id="GO:0006281">
    <property type="term" value="P:DNA repair"/>
    <property type="evidence" value="ECO:0007669"/>
    <property type="project" value="InterPro"/>
</dbReference>
<dbReference type="InterPro" id="IPR036217">
    <property type="entry name" value="MethylDNA_cys_MeTrfase_DNAb"/>
</dbReference>
<reference evidence="3" key="3">
    <citation type="submission" date="2022-06" db="EMBL/GenBank/DDBJ databases">
        <title>Genomic Encyclopedia of Type Strains, Phase III (KMG-III): the genomes of soil and plant-associated and newly described type strains.</title>
        <authorList>
            <person name="Whitman W."/>
        </authorList>
    </citation>
    <scope>NUCLEOTIDE SEQUENCE</scope>
    <source>
        <strain evidence="3">CPCC 202695</strain>
    </source>
</reference>
<accession>A0A1H1LZJ1</accession>
<dbReference type="InterPro" id="IPR036388">
    <property type="entry name" value="WH-like_DNA-bd_sf"/>
</dbReference>
<dbReference type="GO" id="GO:0003824">
    <property type="term" value="F:catalytic activity"/>
    <property type="evidence" value="ECO:0007669"/>
    <property type="project" value="InterPro"/>
</dbReference>
<organism evidence="4 5">
    <name type="scientific">Agromyces flavus</name>
    <dbReference type="NCBI Taxonomy" id="589382"/>
    <lineage>
        <taxon>Bacteria</taxon>
        <taxon>Bacillati</taxon>
        <taxon>Actinomycetota</taxon>
        <taxon>Actinomycetes</taxon>
        <taxon>Micrococcales</taxon>
        <taxon>Microbacteriaceae</taxon>
        <taxon>Agromyces</taxon>
    </lineage>
</organism>
<keyword evidence="6" id="KW-1185">Reference proteome</keyword>
<dbReference type="InterPro" id="IPR014048">
    <property type="entry name" value="MethylDNA_cys_MeTrfase_DNA-bd"/>
</dbReference>
<dbReference type="Proteomes" id="UP000893823">
    <property type="component" value="Unassembled WGS sequence"/>
</dbReference>
<evidence type="ECO:0000259" key="2">
    <source>
        <dbReference type="Pfam" id="PF01035"/>
    </source>
</evidence>
<evidence type="ECO:0000313" key="3">
    <source>
        <dbReference type="EMBL" id="MCP2368665.1"/>
    </source>
</evidence>
<feature type="domain" description="Methylated-DNA-[protein]-cysteine S-methyltransferase DNA binding" evidence="2">
    <location>
        <begin position="8"/>
        <end position="82"/>
    </location>
</feature>
<protein>
    <submittedName>
        <fullName evidence="3 4">Alkylated DNA nucleotide flippase Atl1</fullName>
    </submittedName>
</protein>
<keyword evidence="4" id="KW-0238">DNA-binding</keyword>
<dbReference type="Gene3D" id="1.10.10.10">
    <property type="entry name" value="Winged helix-like DNA-binding domain superfamily/Winged helix DNA-binding domain"/>
    <property type="match status" value="1"/>
</dbReference>
<proteinExistence type="predicted"/>
<dbReference type="Pfam" id="PF01035">
    <property type="entry name" value="DNA_binding_1"/>
    <property type="match status" value="1"/>
</dbReference>
<dbReference type="RefSeq" id="WP_092668684.1">
    <property type="nucleotide sequence ID" value="NZ_BMDN01000005.1"/>
</dbReference>
<evidence type="ECO:0000313" key="6">
    <source>
        <dbReference type="Proteomes" id="UP000893823"/>
    </source>
</evidence>
<dbReference type="OrthoDB" id="9132167at2"/>
<gene>
    <name evidence="3" type="ORF">BCL57_002841</name>
    <name evidence="4" type="ORF">SAMN04489721_0294</name>
</gene>
<reference evidence="4" key="1">
    <citation type="submission" date="2016-10" db="EMBL/GenBank/DDBJ databases">
        <authorList>
            <person name="de Groot N.N."/>
        </authorList>
    </citation>
    <scope>NUCLEOTIDE SEQUENCE [LARGE SCALE GENOMIC DNA]</scope>
    <source>
        <strain evidence="4">CPCC 202695</strain>
    </source>
</reference>
<dbReference type="SUPFAM" id="SSF46767">
    <property type="entry name" value="Methylated DNA-protein cysteine methyltransferase, C-terminal domain"/>
    <property type="match status" value="1"/>
</dbReference>
<dbReference type="STRING" id="589382.SAMN04489721_0294"/>
<dbReference type="CDD" id="cd06445">
    <property type="entry name" value="ATase"/>
    <property type="match status" value="1"/>
</dbReference>
<evidence type="ECO:0000256" key="1">
    <source>
        <dbReference type="ARBA" id="ARBA00022763"/>
    </source>
</evidence>
<dbReference type="InterPro" id="IPR052520">
    <property type="entry name" value="ATL_DNA_repair"/>
</dbReference>
<keyword evidence="1" id="KW-0227">DNA damage</keyword>